<dbReference type="EMBL" id="JAINUG010000560">
    <property type="protein sequence ID" value="KAJ8366654.1"/>
    <property type="molecule type" value="Genomic_DNA"/>
</dbReference>
<dbReference type="InterPro" id="IPR052035">
    <property type="entry name" value="ZnF_BED_domain_contain"/>
</dbReference>
<feature type="non-terminal residue" evidence="3">
    <location>
        <position position="1"/>
    </location>
</feature>
<dbReference type="AlphaFoldDB" id="A0AAD7VZR9"/>
<feature type="compositionally biased region" description="Basic and acidic residues" evidence="1">
    <location>
        <begin position="1"/>
        <end position="14"/>
    </location>
</feature>
<dbReference type="Pfam" id="PF05699">
    <property type="entry name" value="Dimer_Tnp_hAT"/>
    <property type="match status" value="1"/>
</dbReference>
<evidence type="ECO:0000256" key="1">
    <source>
        <dbReference type="SAM" id="MobiDB-lite"/>
    </source>
</evidence>
<feature type="domain" description="HAT C-terminal dimerisation" evidence="2">
    <location>
        <begin position="537"/>
        <end position="585"/>
    </location>
</feature>
<feature type="compositionally biased region" description="Acidic residues" evidence="1">
    <location>
        <begin position="195"/>
        <end position="214"/>
    </location>
</feature>
<proteinExistence type="predicted"/>
<protein>
    <recommendedName>
        <fullName evidence="2">HAT C-terminal dimerisation domain-containing protein</fullName>
    </recommendedName>
</protein>
<evidence type="ECO:0000313" key="3">
    <source>
        <dbReference type="EMBL" id="KAJ8366654.1"/>
    </source>
</evidence>
<feature type="region of interest" description="Disordered" evidence="1">
    <location>
        <begin position="193"/>
        <end position="223"/>
    </location>
</feature>
<sequence>IAHVKEPPKKDKPKPTSAGDFFGSSYKLNSPEQQSKEVAVAAWIGRTALPARTVEDEDFIMMMGKIDKRFTVPKKTKVSNLVNEAYVEQQEKFRHRLSVARKVTLGLDIWTKKGLTASFIAISACYFNPEDNKAEHILLNLKEMVHPHTAQAISALVEESIEAWGIPKEKILTTITDNGSNMVAAFPFHTAEEATTSEDSELDSDSEHSEDGDENNNNVLQEGEDDRYDYGTMERTPCVVHTLQLVVNMLLNKEPSIRRLLDKTRHLVNQFRKSSVATERLLQRSALVLIKDCPTRWSSCYSMMARCLQLKDHVTAVAESMGWDSLQPSEWQKIGMLRDLLLPFAEHTKLLQSDTQSLSLVVPALLDLRNHLSEFSLAYARTYRDAASLAQKMLSNMERRFSVFLDVTAAKFSPLAAAACFVDPSVSAETLIENDDEGMQDLLRKAEDYIAHCVPRRVEVRVEQVTDDEEPENVDREAPAETTPAKRPRFKFFSASRPARPKTPMTTNIRQEILKYKGGLSNQAASATNTEVEESGIEFWISQSPMVFPHLKPLALDLLAMPASQAFTERVFSVTGYLSSGRRNRARAILERSAFLKINKSK</sequence>
<keyword evidence="4" id="KW-1185">Reference proteome</keyword>
<dbReference type="SUPFAM" id="SSF53098">
    <property type="entry name" value="Ribonuclease H-like"/>
    <property type="match status" value="1"/>
</dbReference>
<dbReference type="PANTHER" id="PTHR46481">
    <property type="entry name" value="ZINC FINGER BED DOMAIN-CONTAINING PROTEIN 4"/>
    <property type="match status" value="1"/>
</dbReference>
<organism evidence="3 4">
    <name type="scientific">Aldrovandia affinis</name>
    <dbReference type="NCBI Taxonomy" id="143900"/>
    <lineage>
        <taxon>Eukaryota</taxon>
        <taxon>Metazoa</taxon>
        <taxon>Chordata</taxon>
        <taxon>Craniata</taxon>
        <taxon>Vertebrata</taxon>
        <taxon>Euteleostomi</taxon>
        <taxon>Actinopterygii</taxon>
        <taxon>Neopterygii</taxon>
        <taxon>Teleostei</taxon>
        <taxon>Notacanthiformes</taxon>
        <taxon>Halosauridae</taxon>
        <taxon>Aldrovandia</taxon>
    </lineage>
</organism>
<evidence type="ECO:0000313" key="4">
    <source>
        <dbReference type="Proteomes" id="UP001221898"/>
    </source>
</evidence>
<dbReference type="PANTHER" id="PTHR46481:SF4">
    <property type="entry name" value="ZINC FINGER BED DOMAIN-CONTAINING PROTEIN 4"/>
    <property type="match status" value="1"/>
</dbReference>
<name>A0AAD7VZR9_9TELE</name>
<accession>A0AAD7VZR9</accession>
<dbReference type="InterPro" id="IPR012337">
    <property type="entry name" value="RNaseH-like_sf"/>
</dbReference>
<reference evidence="3" key="1">
    <citation type="journal article" date="2023" name="Science">
        <title>Genome structures resolve the early diversification of teleost fishes.</title>
        <authorList>
            <person name="Parey E."/>
            <person name="Louis A."/>
            <person name="Montfort J."/>
            <person name="Bouchez O."/>
            <person name="Roques C."/>
            <person name="Iampietro C."/>
            <person name="Lluch J."/>
            <person name="Castinel A."/>
            <person name="Donnadieu C."/>
            <person name="Desvignes T."/>
            <person name="Floi Bucao C."/>
            <person name="Jouanno E."/>
            <person name="Wen M."/>
            <person name="Mejri S."/>
            <person name="Dirks R."/>
            <person name="Jansen H."/>
            <person name="Henkel C."/>
            <person name="Chen W.J."/>
            <person name="Zahm M."/>
            <person name="Cabau C."/>
            <person name="Klopp C."/>
            <person name="Thompson A.W."/>
            <person name="Robinson-Rechavi M."/>
            <person name="Braasch I."/>
            <person name="Lecointre G."/>
            <person name="Bobe J."/>
            <person name="Postlethwait J.H."/>
            <person name="Berthelot C."/>
            <person name="Roest Crollius H."/>
            <person name="Guiguen Y."/>
        </authorList>
    </citation>
    <scope>NUCLEOTIDE SEQUENCE</scope>
    <source>
        <strain evidence="3">NC1722</strain>
    </source>
</reference>
<evidence type="ECO:0000259" key="2">
    <source>
        <dbReference type="Pfam" id="PF05699"/>
    </source>
</evidence>
<dbReference type="GO" id="GO:0046983">
    <property type="term" value="F:protein dimerization activity"/>
    <property type="evidence" value="ECO:0007669"/>
    <property type="project" value="InterPro"/>
</dbReference>
<gene>
    <name evidence="3" type="ORF">AAFF_G00348000</name>
</gene>
<comment type="caution">
    <text evidence="3">The sequence shown here is derived from an EMBL/GenBank/DDBJ whole genome shotgun (WGS) entry which is preliminary data.</text>
</comment>
<feature type="region of interest" description="Disordered" evidence="1">
    <location>
        <begin position="1"/>
        <end position="28"/>
    </location>
</feature>
<dbReference type="InterPro" id="IPR008906">
    <property type="entry name" value="HATC_C_dom"/>
</dbReference>
<dbReference type="Proteomes" id="UP001221898">
    <property type="component" value="Unassembled WGS sequence"/>
</dbReference>